<feature type="domain" description="Flavodoxin-like" evidence="5">
    <location>
        <begin position="58"/>
        <end position="193"/>
    </location>
</feature>
<proteinExistence type="predicted"/>
<evidence type="ECO:0000313" key="7">
    <source>
        <dbReference type="EMBL" id="CDZ94367.1"/>
    </source>
</evidence>
<dbReference type="SUPFAM" id="SSF63380">
    <property type="entry name" value="Riboflavin synthase domain-like"/>
    <property type="match status" value="1"/>
</dbReference>
<dbReference type="Gene3D" id="3.40.50.360">
    <property type="match status" value="1"/>
</dbReference>
<dbReference type="HOGENOM" id="CLU_001570_17_7_6"/>
<dbReference type="Pfam" id="PF00175">
    <property type="entry name" value="NAD_binding_1"/>
    <property type="match status" value="1"/>
</dbReference>
<organism evidence="7 8">
    <name type="scientific">Pseudomonas saudiphocaensis</name>
    <dbReference type="NCBI Taxonomy" id="1499686"/>
    <lineage>
        <taxon>Bacteria</taxon>
        <taxon>Pseudomonadati</taxon>
        <taxon>Pseudomonadota</taxon>
        <taxon>Gammaproteobacteria</taxon>
        <taxon>Pseudomonadales</taxon>
        <taxon>Pseudomonadaceae</taxon>
        <taxon>Pseudomonas</taxon>
    </lineage>
</organism>
<protein>
    <recommendedName>
        <fullName evidence="4">NADPH--hemoprotein reductase</fullName>
        <ecNumber evidence="4">1.6.2.4</ecNumber>
    </recommendedName>
</protein>
<evidence type="ECO:0000256" key="2">
    <source>
        <dbReference type="ARBA" id="ARBA00022643"/>
    </source>
</evidence>
<dbReference type="GO" id="GO:0010181">
    <property type="term" value="F:FMN binding"/>
    <property type="evidence" value="ECO:0007669"/>
    <property type="project" value="InterPro"/>
</dbReference>
<dbReference type="AlphaFoldDB" id="A0A078LVN1"/>
<dbReference type="GO" id="GO:0005829">
    <property type="term" value="C:cytosol"/>
    <property type="evidence" value="ECO:0007669"/>
    <property type="project" value="TreeGrafter"/>
</dbReference>
<dbReference type="GO" id="GO:0016655">
    <property type="term" value="F:oxidoreductase activity, acting on NAD(P)H, quinone or similar compound as acceptor"/>
    <property type="evidence" value="ECO:0007669"/>
    <property type="project" value="UniProtKB-ARBA"/>
</dbReference>
<dbReference type="RefSeq" id="WP_037023585.1">
    <property type="nucleotide sequence ID" value="NZ_CCSF01000001.1"/>
</dbReference>
<evidence type="ECO:0000256" key="3">
    <source>
        <dbReference type="ARBA" id="ARBA00022982"/>
    </source>
</evidence>
<dbReference type="GO" id="GO:0003958">
    <property type="term" value="F:NADPH-hemoprotein reductase activity"/>
    <property type="evidence" value="ECO:0007669"/>
    <property type="project" value="UniProtKB-EC"/>
</dbReference>
<evidence type="ECO:0000259" key="6">
    <source>
        <dbReference type="PROSITE" id="PS51384"/>
    </source>
</evidence>
<reference evidence="7 8" key="1">
    <citation type="submission" date="2014-07" db="EMBL/GenBank/DDBJ databases">
        <authorList>
            <person name="Urmite Genomes Urmite Genomes"/>
        </authorList>
    </citation>
    <scope>NUCLEOTIDE SEQUENCE [LARGE SCALE GENOMIC DNA]</scope>
    <source>
        <strain evidence="7 8">20_BN</strain>
    </source>
</reference>
<dbReference type="InterPro" id="IPR001433">
    <property type="entry name" value="OxRdtase_FAD/NAD-bd"/>
</dbReference>
<gene>
    <name evidence="7" type="ORF">BN1079_01683</name>
</gene>
<feature type="domain" description="FAD-binding FR-type" evidence="6">
    <location>
        <begin position="207"/>
        <end position="372"/>
    </location>
</feature>
<dbReference type="PANTHER" id="PTHR19384">
    <property type="entry name" value="NITRIC OXIDE SYNTHASE-RELATED"/>
    <property type="match status" value="1"/>
</dbReference>
<name>A0A078LVN1_9PSED</name>
<dbReference type="InterPro" id="IPR029039">
    <property type="entry name" value="Flavoprotein-like_sf"/>
</dbReference>
<dbReference type="eggNOG" id="COG0369">
    <property type="taxonomic scope" value="Bacteria"/>
</dbReference>
<dbReference type="PROSITE" id="PS50902">
    <property type="entry name" value="FLAVODOXIN_LIKE"/>
    <property type="match status" value="1"/>
</dbReference>
<dbReference type="STRING" id="1499686.BN1079_01683"/>
<dbReference type="PRINTS" id="PR00371">
    <property type="entry name" value="FPNCR"/>
</dbReference>
<dbReference type="InterPro" id="IPR001094">
    <property type="entry name" value="Flavdoxin-like"/>
</dbReference>
<dbReference type="PANTHER" id="PTHR19384:SF17">
    <property type="entry name" value="NADPH--CYTOCHROME P450 REDUCTASE"/>
    <property type="match status" value="1"/>
</dbReference>
<accession>A0A078LVN1</accession>
<evidence type="ECO:0000256" key="4">
    <source>
        <dbReference type="ARBA" id="ARBA00023797"/>
    </source>
</evidence>
<keyword evidence="3" id="KW-0249">Electron transport</keyword>
<dbReference type="CDD" id="cd06200">
    <property type="entry name" value="SiR_like1"/>
    <property type="match status" value="1"/>
</dbReference>
<dbReference type="InterPro" id="IPR039261">
    <property type="entry name" value="FNR_nucleotide-bd"/>
</dbReference>
<dbReference type="PROSITE" id="PS51384">
    <property type="entry name" value="FAD_FR"/>
    <property type="match status" value="1"/>
</dbReference>
<keyword evidence="2" id="KW-0288">FMN</keyword>
<dbReference type="InterPro" id="IPR017938">
    <property type="entry name" value="Riboflavin_synthase-like_b-brl"/>
</dbReference>
<keyword evidence="3" id="KW-0813">Transport</keyword>
<dbReference type="InterPro" id="IPR008254">
    <property type="entry name" value="Flavodoxin/NO_synth"/>
</dbReference>
<keyword evidence="1" id="KW-0285">Flavoprotein</keyword>
<dbReference type="InterPro" id="IPR001709">
    <property type="entry name" value="Flavoprot_Pyr_Nucl_cyt_Rdtase"/>
</dbReference>
<dbReference type="SUPFAM" id="SSF52218">
    <property type="entry name" value="Flavoproteins"/>
    <property type="match status" value="1"/>
</dbReference>
<dbReference type="Pfam" id="PF00258">
    <property type="entry name" value="Flavodoxin_1"/>
    <property type="match status" value="1"/>
</dbReference>
<dbReference type="Proteomes" id="UP000053902">
    <property type="component" value="Unassembled WGS sequence"/>
</dbReference>
<dbReference type="EC" id="1.6.2.4" evidence="4"/>
<dbReference type="Gene3D" id="3.40.50.80">
    <property type="entry name" value="Nucleotide-binding domain of ferredoxin-NADP reductase (FNR) module"/>
    <property type="match status" value="1"/>
</dbReference>
<dbReference type="InterPro" id="IPR017927">
    <property type="entry name" value="FAD-bd_FR_type"/>
</dbReference>
<dbReference type="SUPFAM" id="SSF52343">
    <property type="entry name" value="Ferredoxin reductase-like, C-terminal NADP-linked domain"/>
    <property type="match status" value="1"/>
</dbReference>
<evidence type="ECO:0000259" key="5">
    <source>
        <dbReference type="PROSITE" id="PS50902"/>
    </source>
</evidence>
<evidence type="ECO:0000256" key="1">
    <source>
        <dbReference type="ARBA" id="ARBA00022630"/>
    </source>
</evidence>
<keyword evidence="8" id="KW-1185">Reference proteome</keyword>
<evidence type="ECO:0000313" key="8">
    <source>
        <dbReference type="Proteomes" id="UP000053902"/>
    </source>
</evidence>
<dbReference type="PRINTS" id="PR00369">
    <property type="entry name" value="FLAVODOXIN"/>
</dbReference>
<dbReference type="OrthoDB" id="9816402at2"/>
<sequence>MKSLPLLAGLVLAILLFWLEPPRLVSALLVLLAWLALCFYSWRNWRSGRLPVASTNSLPVAYASQGGQARGIAERSAAQLAQAGLPAHALPLEALDLKQPPPRLLLVASTYGDGEAPEHVARFALRLEQPGLDLHGMEYALLGLGDRQYSTFCAFAQRLDHTLRARGASALFDRLEADALDPAVLRRWQQQLGQLAGNTEFSDWLPADYQPWTLATRKHLNPGSQGAPLYHLQLLPPADGIQWQAGDIAEIGPRQSPAQVEALLSAVQLDGATLLAEGRTLADELSCRQLPEDPHSLHGLLPQQLLEQLPRLAHRDYSIASLPEDGHLELLVRLQQHADGRLGIGSGWLCAHAASAACIDLRIRANPGFRLPHESGPLILIGNGSGLAGLRAHLRERERLGQHGHWLLFGERNAAHDFLLREELQRWQHSGHLARLDLAFSRDQAEPVYVQHLLREAADDLRGWLGRGASLLVCGSLQGMGREVDALLHGLLGEAEVERLREAGRYRRDLY</sequence>
<dbReference type="GO" id="GO:0050660">
    <property type="term" value="F:flavin adenine dinucleotide binding"/>
    <property type="evidence" value="ECO:0007669"/>
    <property type="project" value="TreeGrafter"/>
</dbReference>
<dbReference type="EMBL" id="CCSF01000001">
    <property type="protein sequence ID" value="CDZ94367.1"/>
    <property type="molecule type" value="Genomic_DNA"/>
</dbReference>